<dbReference type="InterPro" id="IPR022104">
    <property type="entry name" value="DUF3644"/>
</dbReference>
<feature type="domain" description="DUF3644" evidence="1">
    <location>
        <begin position="92"/>
        <end position="272"/>
    </location>
</feature>
<dbReference type="Pfam" id="PF12358">
    <property type="entry name" value="DUF3644"/>
    <property type="match status" value="1"/>
</dbReference>
<proteinExistence type="predicted"/>
<organism evidence="2">
    <name type="scientific">Proteus mirabilis</name>
    <dbReference type="NCBI Taxonomy" id="584"/>
    <lineage>
        <taxon>Bacteria</taxon>
        <taxon>Pseudomonadati</taxon>
        <taxon>Pseudomonadota</taxon>
        <taxon>Gammaproteobacteria</taxon>
        <taxon>Enterobacterales</taxon>
        <taxon>Morganellaceae</taxon>
        <taxon>Proteus</taxon>
    </lineage>
</organism>
<sequence>MSRFQKVDLAYKFLVEKEKAGESFTIDQLAKFTGWKEQSCRTYPSKNWHNYVNKDGNQYSTSGITFLSRDEFRKVHSQKSQLFNGFSMKAILLKKAREFALLAVSTYNNPFTDFKTYGFIVNIVIAYTALFHAIFEKRGDDYFYLDNEGNPKLVDGDKKAWELTECYNNYWGNNENAEKANLKFLIELRNKIEHRSLPAIDLLTAGECQSALNNFENLIVKEFGDEYALITNLAMAMQLTEISAQAQIDALKQLQTDNYRVVREYMETYRNGLSNEIRQSQKYRLRAYLIPKLGNHASTSDLAIEFINTNNLSEEALEDYEKAVAFIREIEFPFKLKPNKVVKILERKILGFNMTLHTKCWKYYQARPREIQLKFRSEFAAYDEGAECYLYSQKWVKYLEEKLLDIDELNLVKKQPI</sequence>
<name>G8DRC3_PROMI</name>
<dbReference type="EMBL" id="HQ888851">
    <property type="protein sequence ID" value="AED98742.1"/>
    <property type="molecule type" value="Genomic_DNA"/>
</dbReference>
<dbReference type="RefSeq" id="WP_159108829.1">
    <property type="nucleotide sequence ID" value="NZ_CAXOPX010000020.1"/>
</dbReference>
<reference evidence="2" key="1">
    <citation type="journal article" date="2011" name="J. Antimicrob. Chemother.">
        <title>The new variant of Salmonella genomic island 1 (SGI1-V) from a Proteus mirabilis French clinical isolate harbours blaVEB-6 and qnrA1 in the multiple antibiotic resistance region.</title>
        <authorList>
            <person name="Siebor E."/>
            <person name="Neuwirth C."/>
        </authorList>
    </citation>
    <scope>NUCLEOTIDE SEQUENCE</scope>
    <source>
        <strain evidence="2">VB1248</strain>
    </source>
</reference>
<evidence type="ECO:0000313" key="2">
    <source>
        <dbReference type="EMBL" id="AED98742.1"/>
    </source>
</evidence>
<accession>G8DRC3</accession>
<evidence type="ECO:0000259" key="1">
    <source>
        <dbReference type="Pfam" id="PF12358"/>
    </source>
</evidence>
<dbReference type="AlphaFoldDB" id="G8DRC3"/>
<protein>
    <recommendedName>
        <fullName evidence="1">DUF3644 domain-containing protein</fullName>
    </recommendedName>
</protein>